<proteinExistence type="predicted"/>
<keyword evidence="2" id="KW-1185">Reference proteome</keyword>
<evidence type="ECO:0000313" key="1">
    <source>
        <dbReference type="EMBL" id="KAK3064617.1"/>
    </source>
</evidence>
<dbReference type="EMBL" id="JAWDJW010006466">
    <property type="protein sequence ID" value="KAK3064617.1"/>
    <property type="molecule type" value="Genomic_DNA"/>
</dbReference>
<gene>
    <name evidence="1" type="ORF">LTS18_005558</name>
</gene>
<protein>
    <submittedName>
        <fullName evidence="1">Uncharacterized protein</fullName>
    </submittedName>
</protein>
<name>A0ACC3DB39_9PEZI</name>
<evidence type="ECO:0000313" key="2">
    <source>
        <dbReference type="Proteomes" id="UP001186974"/>
    </source>
</evidence>
<dbReference type="Proteomes" id="UP001186974">
    <property type="component" value="Unassembled WGS sequence"/>
</dbReference>
<organism evidence="1 2">
    <name type="scientific">Coniosporium uncinatum</name>
    <dbReference type="NCBI Taxonomy" id="93489"/>
    <lineage>
        <taxon>Eukaryota</taxon>
        <taxon>Fungi</taxon>
        <taxon>Dikarya</taxon>
        <taxon>Ascomycota</taxon>
        <taxon>Pezizomycotina</taxon>
        <taxon>Dothideomycetes</taxon>
        <taxon>Dothideomycetes incertae sedis</taxon>
        <taxon>Coniosporium</taxon>
    </lineage>
</organism>
<reference evidence="1" key="1">
    <citation type="submission" date="2024-09" db="EMBL/GenBank/DDBJ databases">
        <title>Black Yeasts Isolated from many extreme environments.</title>
        <authorList>
            <person name="Coleine C."/>
            <person name="Stajich J.E."/>
            <person name="Selbmann L."/>
        </authorList>
    </citation>
    <scope>NUCLEOTIDE SEQUENCE</scope>
    <source>
        <strain evidence="1">CCFEE 5737</strain>
    </source>
</reference>
<sequence>MVSASELKASTQLNSLCRILHLPSPGSSSTFPETPARIISCDLEKHCLALQDVTAIGLSVLHTDEIRLDDPGVNGVNWIPNIQSFNIRPRETGHQANNFNFFTDKPEDFQFGRDEWILKADTPKLFKDVLEDFPREIVLIWHDTRGDIKDIRDKLGFDVQASSKKITILDSQIMAKARGYQNQIGLKALTGSLGISGIAFHNGGNDAAVTLINSILMAICHSEEYVSAAALTTFDNDVMSEAQPVSGGLLPPPNSFSGSNTSSASDPTLSTLPASITSEQGHTYSVQEVVVMLMSKAYRVDPLFGSFYHCTRCNGMDHLGVACYGPVNCYRCHGKGHATELCMCPEKHLQQRIQNNIARFGDVRSRQSLLR</sequence>
<accession>A0ACC3DB39</accession>
<comment type="caution">
    <text evidence="1">The sequence shown here is derived from an EMBL/GenBank/DDBJ whole genome shotgun (WGS) entry which is preliminary data.</text>
</comment>